<dbReference type="InterPro" id="IPR004843">
    <property type="entry name" value="Calcineurin-like_PHP"/>
</dbReference>
<dbReference type="GO" id="GO:0016787">
    <property type="term" value="F:hydrolase activity"/>
    <property type="evidence" value="ECO:0007669"/>
    <property type="project" value="InterPro"/>
</dbReference>
<keyword evidence="4" id="KW-1185">Reference proteome</keyword>
<proteinExistence type="predicted"/>
<evidence type="ECO:0000313" key="3">
    <source>
        <dbReference type="EMBL" id="CCC06960.1"/>
    </source>
</evidence>
<reference evidence="3 4" key="1">
    <citation type="journal article" date="2010" name="PLoS Genet.">
        <title>De novo assembly of a 40 Mb eukaryotic genome from short sequence reads: Sordaria macrospora, a model organism for fungal morphogenesis.</title>
        <authorList>
            <person name="Nowrousian M."/>
            <person name="Stajich J."/>
            <person name="Chu M."/>
            <person name="Engh I."/>
            <person name="Espagne E."/>
            <person name="Halliday K."/>
            <person name="Kamerewerd J."/>
            <person name="Kempken F."/>
            <person name="Knab B."/>
            <person name="Kuo H.C."/>
            <person name="Osiewacz H.D."/>
            <person name="Poeggeler S."/>
            <person name="Read N."/>
            <person name="Seiler S."/>
            <person name="Smith K."/>
            <person name="Zickler D."/>
            <person name="Kueck U."/>
            <person name="Freitag M."/>
        </authorList>
    </citation>
    <scope>NUCLEOTIDE SEQUENCE [LARGE SCALE GENOMIC DNA]</scope>
    <source>
        <strain evidence="4">ATCC MYA-333 / DSM 997 / K(L3346) / K-hell</strain>
        <tissue evidence="3">Mycelium</tissue>
    </source>
</reference>
<organism evidence="3 4">
    <name type="scientific">Sordaria macrospora (strain ATCC MYA-333 / DSM 997 / K(L3346) / K-hell)</name>
    <dbReference type="NCBI Taxonomy" id="771870"/>
    <lineage>
        <taxon>Eukaryota</taxon>
        <taxon>Fungi</taxon>
        <taxon>Dikarya</taxon>
        <taxon>Ascomycota</taxon>
        <taxon>Pezizomycotina</taxon>
        <taxon>Sordariomycetes</taxon>
        <taxon>Sordariomycetidae</taxon>
        <taxon>Sordariales</taxon>
        <taxon>Sordariaceae</taxon>
        <taxon>Sordaria</taxon>
    </lineage>
</organism>
<comment type="caution">
    <text evidence="3">The sequence shown here is derived from an EMBL/GenBank/DDBJ whole genome shotgun (WGS) entry which is preliminary data.</text>
</comment>
<dbReference type="VEuPathDB" id="FungiDB:SMAC_00974"/>
<evidence type="ECO:0000259" key="2">
    <source>
        <dbReference type="Pfam" id="PF00149"/>
    </source>
</evidence>
<dbReference type="InParanoid" id="F7VNN1"/>
<sequence>MGITKTLQRLRLLRPDEWDPPTPLNHLLTNLQSFPLYIIPIPLPLLRLVISHLYRLFLFLRGHVFHPPSNLSPIRVVCISDTHDTELSLEKIPEGGEGGLLIHAGDLTDDGSKEGIQRQLDWLGEVKRQKGFEKVLVIGGNHDGWFDDRPEEGARRVLTGSVFGDMDGGDGKLRWPEGVHYLDGMGMGMGGNGGEGEGEGEGVMTIAFFEGKAKGRKLNVWGWGGVPRCGGPEHAFQYDRPDHPWTNRIPLETDILITHTPPRHHLDLDLGCAGLLAELWRVKPKLHVFGHIHWGAGSEAVYYDECQRAYESLMARGADVPFPPAFPSLFSFPPASSASVQSASPNQEPSKMLVKQRPTNLVNILLLPVYFGVALSLYLVEIIERVGMDLMDAARVIWYGATAVVWKWVMQGPGTNNGGLLVNSSVTYGNTGRVVNPVQVVEL</sequence>
<feature type="domain" description="Calcineurin-like phosphoesterase" evidence="2">
    <location>
        <begin position="74"/>
        <end position="294"/>
    </location>
</feature>
<dbReference type="HOGENOM" id="CLU_041441_3_0_1"/>
<keyword evidence="1" id="KW-1133">Transmembrane helix</keyword>
<accession>F7VNN1</accession>
<dbReference type="InterPro" id="IPR029052">
    <property type="entry name" value="Metallo-depent_PP-like"/>
</dbReference>
<protein>
    <submittedName>
        <fullName evidence="3">WGS project CABT00000000 data, contig 2.2</fullName>
    </submittedName>
</protein>
<dbReference type="EMBL" id="CABT02000002">
    <property type="protein sequence ID" value="CCC06960.1"/>
    <property type="molecule type" value="Genomic_DNA"/>
</dbReference>
<evidence type="ECO:0000256" key="1">
    <source>
        <dbReference type="SAM" id="Phobius"/>
    </source>
</evidence>
<keyword evidence="1" id="KW-0812">Transmembrane</keyword>
<evidence type="ECO:0000313" key="4">
    <source>
        <dbReference type="Proteomes" id="UP000001881"/>
    </source>
</evidence>
<keyword evidence="1" id="KW-0472">Membrane</keyword>
<dbReference type="PANTHER" id="PTHR12905:SF18">
    <property type="entry name" value="ESTER HYDROLASE, PUTATIVE (AFU_ORTHOLOGUE AFUA_4G03130)-RELATED"/>
    <property type="match status" value="1"/>
</dbReference>
<dbReference type="Proteomes" id="UP000001881">
    <property type="component" value="Unassembled WGS sequence"/>
</dbReference>
<feature type="transmembrane region" description="Helical" evidence="1">
    <location>
        <begin position="361"/>
        <end position="380"/>
    </location>
</feature>
<name>F7VNN1_SORMK</name>
<dbReference type="PANTHER" id="PTHR12905">
    <property type="entry name" value="METALLOPHOSPHOESTERASE"/>
    <property type="match status" value="1"/>
</dbReference>
<dbReference type="OMA" id="PHHDAWS"/>
<gene>
    <name evidence="3" type="ORF">SMAC_00974</name>
</gene>
<dbReference type="InterPro" id="IPR051693">
    <property type="entry name" value="UPF0046_metallophosphoest"/>
</dbReference>
<dbReference type="AlphaFoldDB" id="F7VNN1"/>
<dbReference type="Pfam" id="PF00149">
    <property type="entry name" value="Metallophos"/>
    <property type="match status" value="1"/>
</dbReference>
<dbReference type="SUPFAM" id="SSF56300">
    <property type="entry name" value="Metallo-dependent phosphatases"/>
    <property type="match status" value="1"/>
</dbReference>
<dbReference type="OrthoDB" id="630188at2759"/>
<dbReference type="Gene3D" id="3.60.21.10">
    <property type="match status" value="1"/>
</dbReference>
<dbReference type="eggNOG" id="KOG3947">
    <property type="taxonomic scope" value="Eukaryota"/>
</dbReference>